<sequence>MNSDHHELTTARQPWTFASVCVMVPALTLLVFSLADPIIQLLPWYEVTYLLIGACIFGPTGKLPSLRQAVAFLLPGALLAPLALLDLGFWAGGWLLGLPAWGLLLSRWAPDNPLRVGQLLKFVGLLVLGLVIFTFNAIFVIFSVGLFLLPAIPLTRLASPDYRARPAQAAVEVLLAVSAVMVAVAIPTPEGAWASPWIHAGGAATAGLMIAFWASGLTRRSRRKQLNDGAVV</sequence>
<evidence type="ECO:0000313" key="3">
    <source>
        <dbReference type="Proteomes" id="UP001236806"/>
    </source>
</evidence>
<keyword evidence="3" id="KW-1185">Reference proteome</keyword>
<feature type="transmembrane region" description="Helical" evidence="1">
    <location>
        <begin position="41"/>
        <end position="60"/>
    </location>
</feature>
<reference evidence="2 3" key="1">
    <citation type="submission" date="2023-07" db="EMBL/GenBank/DDBJ databases">
        <title>Comparative genomics of wheat-associated soil bacteria to identify genetic determinants of phenazine resistance.</title>
        <authorList>
            <person name="Mouncey N."/>
        </authorList>
    </citation>
    <scope>NUCLEOTIDE SEQUENCE [LARGE SCALE GENOMIC DNA]</scope>
    <source>
        <strain evidence="2 3">W1I3</strain>
    </source>
</reference>
<proteinExistence type="predicted"/>
<dbReference type="RefSeq" id="WP_306638113.1">
    <property type="nucleotide sequence ID" value="NZ_JAUSXB010000001.1"/>
</dbReference>
<dbReference type="EMBL" id="JAUSXB010000001">
    <property type="protein sequence ID" value="MDQ0675824.1"/>
    <property type="molecule type" value="Genomic_DNA"/>
</dbReference>
<name>A0ABU0PPB7_9MICC</name>
<keyword evidence="1" id="KW-0812">Transmembrane</keyword>
<accession>A0ABU0PPB7</accession>
<evidence type="ECO:0000256" key="1">
    <source>
        <dbReference type="SAM" id="Phobius"/>
    </source>
</evidence>
<organism evidence="2 3">
    <name type="scientific">Pseudarthrobacter siccitolerans</name>
    <dbReference type="NCBI Taxonomy" id="861266"/>
    <lineage>
        <taxon>Bacteria</taxon>
        <taxon>Bacillati</taxon>
        <taxon>Actinomycetota</taxon>
        <taxon>Actinomycetes</taxon>
        <taxon>Micrococcales</taxon>
        <taxon>Micrococcaceae</taxon>
        <taxon>Pseudarthrobacter</taxon>
    </lineage>
</organism>
<keyword evidence="1" id="KW-1133">Transmembrane helix</keyword>
<protein>
    <submittedName>
        <fullName evidence="2">Uncharacterized protein</fullName>
    </submittedName>
</protein>
<dbReference type="Proteomes" id="UP001236806">
    <property type="component" value="Unassembled WGS sequence"/>
</dbReference>
<gene>
    <name evidence="2" type="ORF">QFZ36_003385</name>
</gene>
<comment type="caution">
    <text evidence="2">The sequence shown here is derived from an EMBL/GenBank/DDBJ whole genome shotgun (WGS) entry which is preliminary data.</text>
</comment>
<feature type="transmembrane region" description="Helical" evidence="1">
    <location>
        <begin position="194"/>
        <end position="214"/>
    </location>
</feature>
<keyword evidence="1" id="KW-0472">Membrane</keyword>
<feature type="transmembrane region" description="Helical" evidence="1">
    <location>
        <begin position="15"/>
        <end position="35"/>
    </location>
</feature>
<evidence type="ECO:0000313" key="2">
    <source>
        <dbReference type="EMBL" id="MDQ0675824.1"/>
    </source>
</evidence>
<feature type="transmembrane region" description="Helical" evidence="1">
    <location>
        <begin position="122"/>
        <end position="149"/>
    </location>
</feature>
<feature type="transmembrane region" description="Helical" evidence="1">
    <location>
        <begin position="72"/>
        <end position="102"/>
    </location>
</feature>